<evidence type="ECO:0000313" key="1">
    <source>
        <dbReference type="EMBL" id="SIP87785.1"/>
    </source>
</evidence>
<accession>A0A1N6N6U7</accession>
<organism evidence="1 2">
    <name type="scientific">Aromatoleum tolulyticum</name>
    <dbReference type="NCBI Taxonomy" id="34027"/>
    <lineage>
        <taxon>Bacteria</taxon>
        <taxon>Pseudomonadati</taxon>
        <taxon>Pseudomonadota</taxon>
        <taxon>Betaproteobacteria</taxon>
        <taxon>Rhodocyclales</taxon>
        <taxon>Rhodocyclaceae</taxon>
        <taxon>Aromatoleum</taxon>
    </lineage>
</organism>
<evidence type="ECO:0000313" key="2">
    <source>
        <dbReference type="Proteomes" id="UP000186819"/>
    </source>
</evidence>
<protein>
    <recommendedName>
        <fullName evidence="3">TrfA protein</fullName>
    </recommendedName>
</protein>
<dbReference type="AlphaFoldDB" id="A0A1N6N6U7"/>
<evidence type="ECO:0008006" key="3">
    <source>
        <dbReference type="Google" id="ProtNLM"/>
    </source>
</evidence>
<dbReference type="STRING" id="34027.SAMN05421829_101129"/>
<dbReference type="EMBL" id="FTMD01000001">
    <property type="protein sequence ID" value="SIP87785.1"/>
    <property type="molecule type" value="Genomic_DNA"/>
</dbReference>
<name>A0A1N6N6U7_9RHOO</name>
<reference evidence="2" key="1">
    <citation type="submission" date="2017-01" db="EMBL/GenBank/DDBJ databases">
        <authorList>
            <person name="Varghese N."/>
            <person name="Submissions S."/>
        </authorList>
    </citation>
    <scope>NUCLEOTIDE SEQUENCE [LARGE SCALE GENOMIC DNA]</scope>
    <source>
        <strain evidence="2">ATCC 51758</strain>
    </source>
</reference>
<gene>
    <name evidence="1" type="ORF">SAMN05421829_101129</name>
</gene>
<proteinExistence type="predicted"/>
<dbReference type="Proteomes" id="UP000186819">
    <property type="component" value="Unassembled WGS sequence"/>
</dbReference>
<keyword evidence="2" id="KW-1185">Reference proteome</keyword>
<sequence length="258" mass="29027">MPNVLLRSALFAARTPTGEALLEEPIASQGDTVVTLTGHPLCDYDRRVFGACLNYYRDERPLSDSEDAEWVRVSYWQLAQDLKVAYGANVHRAIRESLIRLNAAHLRIRVRRQDIPMPHLIEVAFDDGYLGKNASAEHLQGSDLVAFRVLESMARLFGPEDWSAVSDSALHDYSGLTSWLTSFYSTHAGPYALAIADVYRYGGAVCELREFRRRLKVALERLMGDDVPESHRVAEFELDKTKLTVRLTRWAGNSALAT</sequence>